<dbReference type="Proteomes" id="UP001596306">
    <property type="component" value="Unassembled WGS sequence"/>
</dbReference>
<gene>
    <name evidence="2" type="ORF">ACFQB0_10930</name>
</gene>
<dbReference type="InterPro" id="IPR050490">
    <property type="entry name" value="Bact_solute-bd_prot1"/>
</dbReference>
<evidence type="ECO:0000313" key="3">
    <source>
        <dbReference type="Proteomes" id="UP001596306"/>
    </source>
</evidence>
<dbReference type="InterPro" id="IPR006059">
    <property type="entry name" value="SBP"/>
</dbReference>
<dbReference type="Gene3D" id="3.40.190.10">
    <property type="entry name" value="Periplasmic binding protein-like II"/>
    <property type="match status" value="1"/>
</dbReference>
<dbReference type="RefSeq" id="WP_386731297.1">
    <property type="nucleotide sequence ID" value="NZ_JBHSTP010000002.1"/>
</dbReference>
<feature type="chain" id="PRO_5047186414" evidence="1">
    <location>
        <begin position="25"/>
        <end position="449"/>
    </location>
</feature>
<keyword evidence="3" id="KW-1185">Reference proteome</keyword>
<proteinExistence type="predicted"/>
<accession>A0ABW1VJ25</accession>
<comment type="caution">
    <text evidence="2">The sequence shown here is derived from an EMBL/GenBank/DDBJ whole genome shotgun (WGS) entry which is preliminary data.</text>
</comment>
<dbReference type="Pfam" id="PF01547">
    <property type="entry name" value="SBP_bac_1"/>
    <property type="match status" value="1"/>
</dbReference>
<dbReference type="SUPFAM" id="SSF53850">
    <property type="entry name" value="Periplasmic binding protein-like II"/>
    <property type="match status" value="1"/>
</dbReference>
<dbReference type="EMBL" id="JBHSTP010000002">
    <property type="protein sequence ID" value="MFC6356620.1"/>
    <property type="molecule type" value="Genomic_DNA"/>
</dbReference>
<dbReference type="PROSITE" id="PS51257">
    <property type="entry name" value="PROKAR_LIPOPROTEIN"/>
    <property type="match status" value="1"/>
</dbReference>
<keyword evidence="1" id="KW-0732">Signal</keyword>
<protein>
    <submittedName>
        <fullName evidence="2">ABC transporter substrate-binding protein</fullName>
    </submittedName>
</protein>
<feature type="signal peptide" evidence="1">
    <location>
        <begin position="1"/>
        <end position="24"/>
    </location>
</feature>
<dbReference type="PANTHER" id="PTHR43649">
    <property type="entry name" value="ARABINOSE-BINDING PROTEIN-RELATED"/>
    <property type="match status" value="1"/>
</dbReference>
<name>A0ABW1VJ25_9MICO</name>
<organism evidence="2 3">
    <name type="scientific">Luethyella okanaganae</name>
    <dbReference type="NCBI Taxonomy" id="69372"/>
    <lineage>
        <taxon>Bacteria</taxon>
        <taxon>Bacillati</taxon>
        <taxon>Actinomycetota</taxon>
        <taxon>Actinomycetes</taxon>
        <taxon>Micrococcales</taxon>
        <taxon>Microbacteriaceae</taxon>
        <taxon>Luethyella</taxon>
    </lineage>
</organism>
<sequence length="449" mass="47599">MIRRTRIARTLSAAVALGVTATLALTGCGAGQGTAAGDKTLTYWSMWKTGEPQQVVLAAAIEKFEKKTGITVDVQWAGREVIKQVTPRLAAGNPPDLFDQGGGPISAAFVESNGVLGLNDVYDSTPDGEKEKIGDVIPEAVSALYKNKDGEPIIVPYEITGSTLWYNGLKLPDLKVSTWGEFVAELDALKAKGAAPIAIDGDQAYYEAYWFVYSAIRHGGPEVLNKLAADKTGAAADDPAILAAAKDLFPLLQGGYLPSDFAGTKWPAQQSAWADGSNGTSFLLMGSWAPSETGTALKQSGLDVATTIDYRSIPFPAVERGVGNQISWVDAFGFAIPAKARNAEAAKEFIRFFTAKEQMQDIAAKADNLTPRADVEAPGELADFAVEYKASAEAGQLVAAPDGSNVNAQWSSQVLQPTVADLFNRKFESPEAFVAALKKRTIDTLGAQG</sequence>
<evidence type="ECO:0000313" key="2">
    <source>
        <dbReference type="EMBL" id="MFC6356620.1"/>
    </source>
</evidence>
<evidence type="ECO:0000256" key="1">
    <source>
        <dbReference type="SAM" id="SignalP"/>
    </source>
</evidence>
<reference evidence="3" key="1">
    <citation type="journal article" date="2019" name="Int. J. Syst. Evol. Microbiol.">
        <title>The Global Catalogue of Microorganisms (GCM) 10K type strain sequencing project: providing services to taxonomists for standard genome sequencing and annotation.</title>
        <authorList>
            <consortium name="The Broad Institute Genomics Platform"/>
            <consortium name="The Broad Institute Genome Sequencing Center for Infectious Disease"/>
            <person name="Wu L."/>
            <person name="Ma J."/>
        </authorList>
    </citation>
    <scope>NUCLEOTIDE SEQUENCE [LARGE SCALE GENOMIC DNA]</scope>
    <source>
        <strain evidence="3">CCUG 43304</strain>
    </source>
</reference>